<dbReference type="EMBL" id="MF448568">
    <property type="protein sequence ID" value="ASZ71751.1"/>
    <property type="molecule type" value="Genomic_DNA"/>
</dbReference>
<evidence type="ECO:0000313" key="1">
    <source>
        <dbReference type="EMBL" id="ASZ71751.1"/>
    </source>
</evidence>
<gene>
    <name evidence="1" type="ORF">79201_13</name>
</gene>
<name>A0A343JQH8_9CAUD</name>
<organism evidence="1 2">
    <name type="scientific">Lactococcus phage 79201</name>
    <dbReference type="NCBI Taxonomy" id="2029672"/>
    <lineage>
        <taxon>Viruses</taxon>
        <taxon>Duplodnaviria</taxon>
        <taxon>Heunggongvirae</taxon>
        <taxon>Uroviricota</taxon>
        <taxon>Caudoviricetes</taxon>
        <taxon>Skunavirus</taxon>
        <taxon>Skunavirus sv79201</taxon>
    </lineage>
</organism>
<proteinExistence type="predicted"/>
<keyword evidence="2" id="KW-1185">Reference proteome</keyword>
<sequence length="232" mass="26088">MPDGAQHVAFAYSADGKDRFTTVWPNLNLLDGTKDFKSTIGNNTPNQNAGELWFAQNRKISDLFKAGDNITISYDIEFLNTELYYDSENTFAAIQLFGGNWEKLSEVKAKYVGGKFYTKDSHNSSSYVENPDHKLKVSRTIQLTQDFINANGTVKSIQLLYNNVPIGATIKVTDLKLELGSTATPWMPSFSEVVKSDYPSYIGTYTDNNPNNQSTDPARYSWKKIEDYLKGI</sequence>
<evidence type="ECO:0000313" key="2">
    <source>
        <dbReference type="Proteomes" id="UP000257075"/>
    </source>
</evidence>
<dbReference type="Proteomes" id="UP000257075">
    <property type="component" value="Segment"/>
</dbReference>
<reference evidence="1 2" key="1">
    <citation type="submission" date="2017-07" db="EMBL/GenBank/DDBJ databases">
        <title>Comparative genome analysis of lactococcal phages belonging to the virulent 936 group.</title>
        <authorList>
            <person name="Oliveira J."/>
        </authorList>
    </citation>
    <scope>NUCLEOTIDE SEQUENCE [LARGE SCALE GENOMIC DNA]</scope>
</reference>
<protein>
    <submittedName>
        <fullName evidence="1">Major tail extension protein</fullName>
    </submittedName>
</protein>
<accession>A0A343JQH8</accession>